<dbReference type="PROSITE" id="PS51318">
    <property type="entry name" value="TAT"/>
    <property type="match status" value="1"/>
</dbReference>
<reference evidence="6" key="1">
    <citation type="journal article" date="2014" name="Int. J. Syst. Evol. Microbiol.">
        <title>Complete genome sequence of Corynebacterium casei LMG S-19264T (=DSM 44701T), isolated from a smear-ripened cheese.</title>
        <authorList>
            <consortium name="US DOE Joint Genome Institute (JGI-PGF)"/>
            <person name="Walter F."/>
            <person name="Albersmeier A."/>
            <person name="Kalinowski J."/>
            <person name="Ruckert C."/>
        </authorList>
    </citation>
    <scope>NUCLEOTIDE SEQUENCE</scope>
    <source>
        <strain evidence="6">CGMCC 1.12997</strain>
    </source>
</reference>
<dbReference type="InterPro" id="IPR011050">
    <property type="entry name" value="Pectin_lyase_fold/virulence"/>
</dbReference>
<name>A0A917HC49_9BACT</name>
<comment type="similarity">
    <text evidence="1 4">Belongs to the glycosyl hydrolase 28 family.</text>
</comment>
<evidence type="ECO:0000256" key="1">
    <source>
        <dbReference type="ARBA" id="ARBA00008834"/>
    </source>
</evidence>
<dbReference type="InterPro" id="IPR006311">
    <property type="entry name" value="TAT_signal"/>
</dbReference>
<evidence type="ECO:0000256" key="4">
    <source>
        <dbReference type="RuleBase" id="RU361169"/>
    </source>
</evidence>
<dbReference type="PANTHER" id="PTHR31339:SF9">
    <property type="entry name" value="PLASMIN AND FIBRONECTIN-BINDING PROTEIN A"/>
    <property type="match status" value="1"/>
</dbReference>
<evidence type="ECO:0000313" key="6">
    <source>
        <dbReference type="EMBL" id="GGG74549.1"/>
    </source>
</evidence>
<evidence type="ECO:0000256" key="3">
    <source>
        <dbReference type="ARBA" id="ARBA00023295"/>
    </source>
</evidence>
<dbReference type="GO" id="GO:0004650">
    <property type="term" value="F:polygalacturonase activity"/>
    <property type="evidence" value="ECO:0007669"/>
    <property type="project" value="InterPro"/>
</dbReference>
<dbReference type="InterPro" id="IPR006626">
    <property type="entry name" value="PbH1"/>
</dbReference>
<dbReference type="RefSeq" id="WP_188553688.1">
    <property type="nucleotide sequence ID" value="NZ_BMGT01000002.1"/>
</dbReference>
<dbReference type="Proteomes" id="UP000647241">
    <property type="component" value="Unassembled WGS sequence"/>
</dbReference>
<keyword evidence="2 4" id="KW-0378">Hydrolase</keyword>
<feature type="region of interest" description="Disordered" evidence="5">
    <location>
        <begin position="455"/>
        <end position="475"/>
    </location>
</feature>
<keyword evidence="7" id="KW-1185">Reference proteome</keyword>
<keyword evidence="3 4" id="KW-0326">Glycosidase</keyword>
<evidence type="ECO:0000256" key="2">
    <source>
        <dbReference type="ARBA" id="ARBA00022801"/>
    </source>
</evidence>
<comment type="caution">
    <text evidence="6">The sequence shown here is derived from an EMBL/GenBank/DDBJ whole genome shotgun (WGS) entry which is preliminary data.</text>
</comment>
<accession>A0A917HC49</accession>
<evidence type="ECO:0008006" key="8">
    <source>
        <dbReference type="Google" id="ProtNLM"/>
    </source>
</evidence>
<dbReference type="Gene3D" id="2.160.20.10">
    <property type="entry name" value="Single-stranded right-handed beta-helix, Pectin lyase-like"/>
    <property type="match status" value="1"/>
</dbReference>
<dbReference type="Pfam" id="PF00295">
    <property type="entry name" value="Glyco_hydro_28"/>
    <property type="match status" value="1"/>
</dbReference>
<organism evidence="6 7">
    <name type="scientific">Edaphobacter dinghuensis</name>
    <dbReference type="NCBI Taxonomy" id="1560005"/>
    <lineage>
        <taxon>Bacteria</taxon>
        <taxon>Pseudomonadati</taxon>
        <taxon>Acidobacteriota</taxon>
        <taxon>Terriglobia</taxon>
        <taxon>Terriglobales</taxon>
        <taxon>Acidobacteriaceae</taxon>
        <taxon>Edaphobacter</taxon>
    </lineage>
</organism>
<proteinExistence type="inferred from homology"/>
<dbReference type="EMBL" id="BMGT01000002">
    <property type="protein sequence ID" value="GGG74549.1"/>
    <property type="molecule type" value="Genomic_DNA"/>
</dbReference>
<evidence type="ECO:0000313" key="7">
    <source>
        <dbReference type="Proteomes" id="UP000647241"/>
    </source>
</evidence>
<protein>
    <recommendedName>
        <fullName evidence="8">Polygalacturonase</fullName>
    </recommendedName>
</protein>
<reference evidence="6" key="2">
    <citation type="submission" date="2020-09" db="EMBL/GenBank/DDBJ databases">
        <authorList>
            <person name="Sun Q."/>
            <person name="Zhou Y."/>
        </authorList>
    </citation>
    <scope>NUCLEOTIDE SEQUENCE</scope>
    <source>
        <strain evidence="6">CGMCC 1.12997</strain>
    </source>
</reference>
<dbReference type="SMART" id="SM00710">
    <property type="entry name" value="PbH1"/>
    <property type="match status" value="4"/>
</dbReference>
<dbReference type="SUPFAM" id="SSF51126">
    <property type="entry name" value="Pectin lyase-like"/>
    <property type="match status" value="1"/>
</dbReference>
<dbReference type="InterPro" id="IPR000743">
    <property type="entry name" value="Glyco_hydro_28"/>
</dbReference>
<dbReference type="PANTHER" id="PTHR31339">
    <property type="entry name" value="PECTIN LYASE-RELATED"/>
    <property type="match status" value="1"/>
</dbReference>
<dbReference type="InterPro" id="IPR051801">
    <property type="entry name" value="GH28_Enzymes"/>
</dbReference>
<evidence type="ECO:0000256" key="5">
    <source>
        <dbReference type="SAM" id="MobiDB-lite"/>
    </source>
</evidence>
<dbReference type="GO" id="GO:0005975">
    <property type="term" value="P:carbohydrate metabolic process"/>
    <property type="evidence" value="ECO:0007669"/>
    <property type="project" value="InterPro"/>
</dbReference>
<sequence>MTSHLFERRSFLKKAGQSLLAVPALSAMGAVAELPGKHGGKAQGWDGKPFAYTPKITLNVRDYGATGDGKTNDRVALQETIDRCAVFGGGEVVVPAGNYVTGALALRSDIVLRLEKDATLLGTPDFDDYPVTQVRWEGRWIQGHIALIYAIDANRIGIVGPGKIVGNPVLGGRPRKETPLRHPALIEFIECKDIRLEDFSTSNHLMWSIHPTNCENIFIKGLTIRSTGGNGDGIDIDSSKHVVIDGCDIATGDDCISLKSGRGAEGYTLLRTTEDVVIRNCTFADSIFACIGIGSETSGGIRDVRIEHCKFTRAKTFAIYIKSRPGRGAFIENIVADDLDASDMTGGFLRFNILNSGIRDEFQVPGDEGIPTIRNFRFSNIRVKECPILVEGTGIHPHKPLEGFSFVNVTGTCDKGIYLANVKDAVIRNVDVTGFAGPLLNISNVTGRGLAGATTIASPAEGEPVPTPEQPYRLH</sequence>
<dbReference type="InterPro" id="IPR012334">
    <property type="entry name" value="Pectin_lyas_fold"/>
</dbReference>
<dbReference type="AlphaFoldDB" id="A0A917HC49"/>
<gene>
    <name evidence="6" type="ORF">GCM10011585_16540</name>
</gene>